<protein>
    <submittedName>
        <fullName evidence="1">Uncharacterized protein</fullName>
    </submittedName>
</protein>
<dbReference type="InParanoid" id="A0A1S0TKK4"/>
<organism evidence="1">
    <name type="scientific">Loa loa</name>
    <name type="common">Eye worm</name>
    <name type="synonym">Filaria loa</name>
    <dbReference type="NCBI Taxonomy" id="7209"/>
    <lineage>
        <taxon>Eukaryota</taxon>
        <taxon>Metazoa</taxon>
        <taxon>Ecdysozoa</taxon>
        <taxon>Nematoda</taxon>
        <taxon>Chromadorea</taxon>
        <taxon>Rhabditida</taxon>
        <taxon>Spirurina</taxon>
        <taxon>Spiruromorpha</taxon>
        <taxon>Filarioidea</taxon>
        <taxon>Onchocercidae</taxon>
        <taxon>Loa</taxon>
    </lineage>
</organism>
<dbReference type="RefSeq" id="XP_003149160.1">
    <property type="nucleotide sequence ID" value="XM_003149112.1"/>
</dbReference>
<reference evidence="1" key="1">
    <citation type="submission" date="2012-04" db="EMBL/GenBank/DDBJ databases">
        <title>The Genome Sequence of Loa loa.</title>
        <authorList>
            <consortium name="The Broad Institute Genome Sequencing Platform"/>
            <consortium name="Broad Institute Genome Sequencing Center for Infectious Disease"/>
            <person name="Nutman T.B."/>
            <person name="Fink D.L."/>
            <person name="Russ C."/>
            <person name="Young S."/>
            <person name="Zeng Q."/>
            <person name="Gargeya S."/>
            <person name="Alvarado L."/>
            <person name="Berlin A."/>
            <person name="Chapman S.B."/>
            <person name="Chen Z."/>
            <person name="Freedman E."/>
            <person name="Gellesch M."/>
            <person name="Goldberg J."/>
            <person name="Griggs A."/>
            <person name="Gujja S."/>
            <person name="Heilman E.R."/>
            <person name="Heiman D."/>
            <person name="Howarth C."/>
            <person name="Mehta T."/>
            <person name="Neiman D."/>
            <person name="Pearson M."/>
            <person name="Roberts A."/>
            <person name="Saif S."/>
            <person name="Shea T."/>
            <person name="Shenoy N."/>
            <person name="Sisk P."/>
            <person name="Stolte C."/>
            <person name="Sykes S."/>
            <person name="White J."/>
            <person name="Yandava C."/>
            <person name="Haas B."/>
            <person name="Henn M.R."/>
            <person name="Nusbaum C."/>
            <person name="Birren B."/>
        </authorList>
    </citation>
    <scope>NUCLEOTIDE SEQUENCE [LARGE SCALE GENOMIC DNA]</scope>
</reference>
<dbReference type="AlphaFoldDB" id="A0A1S0TKK4"/>
<dbReference type="EMBL" id="JH712088">
    <property type="protein sequence ID" value="EFO14909.1"/>
    <property type="molecule type" value="Genomic_DNA"/>
</dbReference>
<gene>
    <name evidence="1" type="ORF">LOAG_13606</name>
</gene>
<evidence type="ECO:0000313" key="1">
    <source>
        <dbReference type="EMBL" id="EFO14909.1"/>
    </source>
</evidence>
<sequence>SEIITGISSTGIAITPSSSSQQSYDVKFTITKPQLHHRQHHQQQQQPPYPLYTQTHYQPSTECFLPLQLFMICPSYIPVLCVATVQAKKNKKLLSIFFFSQSTYKSFMILNKQAPISFEGVVKILSYRNDNLLEHTCKNFHPTSSNTNSTLIRYCRKNFAFVLEEIDDEAPFCGLMQDVYNVLPMDSLLEYHRMIRRLGK</sequence>
<dbReference type="GeneID" id="9951077"/>
<feature type="non-terminal residue" evidence="1">
    <location>
        <position position="1"/>
    </location>
</feature>
<accession>A0A1S0TKK4</accession>
<proteinExistence type="predicted"/>
<dbReference type="CTD" id="9951077"/>
<dbReference type="KEGG" id="loa:LOAG_13606"/>
<name>A0A1S0TKK4_LOALO</name>